<gene>
    <name evidence="1" type="ORF">JFT45_13625</name>
</gene>
<accession>A0A8I1FRA8</accession>
<dbReference type="EMBL" id="JAEKCZ010000011">
    <property type="protein sequence ID" value="MBJ2257554.1"/>
    <property type="molecule type" value="Genomic_DNA"/>
</dbReference>
<evidence type="ECO:0000313" key="2">
    <source>
        <dbReference type="Proteomes" id="UP000658390"/>
    </source>
</evidence>
<reference evidence="1" key="1">
    <citation type="submission" date="2020-12" db="EMBL/GenBank/DDBJ databases">
        <title>Antibiotic resistance and phylogeny of Pseudomonas spp. isolated over three decades from chicken meat in the Norwegian food chain.</title>
        <authorList>
            <person name="Moen B."/>
        </authorList>
    </citation>
    <scope>NUCLEOTIDE SEQUENCE</scope>
    <source>
        <strain evidence="1">MF6762</strain>
    </source>
</reference>
<dbReference type="AlphaFoldDB" id="A0A8I1FRA8"/>
<name>A0A8I1FRA8_9PSED</name>
<dbReference type="Proteomes" id="UP000658390">
    <property type="component" value="Unassembled WGS sequence"/>
</dbReference>
<dbReference type="RefSeq" id="WP_046809095.1">
    <property type="nucleotide sequence ID" value="NZ_JAEKCZ010000011.1"/>
</dbReference>
<organism evidence="1 2">
    <name type="scientific">Pseudomonas psychrophila</name>
    <dbReference type="NCBI Taxonomy" id="122355"/>
    <lineage>
        <taxon>Bacteria</taxon>
        <taxon>Pseudomonadati</taxon>
        <taxon>Pseudomonadota</taxon>
        <taxon>Gammaproteobacteria</taxon>
        <taxon>Pseudomonadales</taxon>
        <taxon>Pseudomonadaceae</taxon>
        <taxon>Pseudomonas</taxon>
    </lineage>
</organism>
<sequence length="77" mass="8292">MLISLLSGLLGGGRGRSVDDDPIKAQAELNKKLAWDSFHTNKEKLENDARGAKSAGVMDTASKQMNAMQTAVKALQY</sequence>
<evidence type="ECO:0000313" key="1">
    <source>
        <dbReference type="EMBL" id="MBJ2257554.1"/>
    </source>
</evidence>
<proteinExistence type="predicted"/>
<comment type="caution">
    <text evidence="1">The sequence shown here is derived from an EMBL/GenBank/DDBJ whole genome shotgun (WGS) entry which is preliminary data.</text>
</comment>
<protein>
    <submittedName>
        <fullName evidence="1">Uncharacterized protein</fullName>
    </submittedName>
</protein>